<sequence>MASYHLSNTIANFNQTDSKLPAMTVSAGTSITSTTTTPFKLNSSKLCSTGLQHLPQGHSQIINHIENSQEPSTRASSSSSQQFHLRIGIVGLGAFGQFLAKAFQRQGHHVLGTSRSDYSDYCQEQGIIFFQDLNGLCEAQPDVLLACSSILSTEDIVRGIPFHKLKSNTILADVLSVKEFPKKLFLDVVPKDFGILCTHPMFGKYSGKNSWEGLRFVYDKVRIAENSIQQRKCEQFLNIFQDQGCRMVEMSCEEHDQYAAESQFITHTIARILSNMNLGSTPINTKNFETLMELTENTVSHGSDLYDGLFMYNVNAPKQAT</sequence>
<keyword evidence="1" id="KW-0560">Oxidoreductase</keyword>
<dbReference type="Gene3D" id="3.40.50.720">
    <property type="entry name" value="NAD(P)-binding Rossmann-like Domain"/>
    <property type="match status" value="1"/>
</dbReference>
<dbReference type="OrthoDB" id="2414662at2759"/>
<name>A0A835HLX0_9MAGN</name>
<evidence type="ECO:0000313" key="4">
    <source>
        <dbReference type="Proteomes" id="UP000631114"/>
    </source>
</evidence>
<dbReference type="GO" id="GO:0006571">
    <property type="term" value="P:tyrosine biosynthetic process"/>
    <property type="evidence" value="ECO:0007669"/>
    <property type="project" value="InterPro"/>
</dbReference>
<dbReference type="GO" id="GO:0033730">
    <property type="term" value="F:arogenate dehydrogenase (NADP+) activity"/>
    <property type="evidence" value="ECO:0007669"/>
    <property type="project" value="InterPro"/>
</dbReference>
<dbReference type="InterPro" id="IPR036291">
    <property type="entry name" value="NAD(P)-bd_dom_sf"/>
</dbReference>
<protein>
    <recommendedName>
        <fullName evidence="2">Prephenate/arogenate dehydrogenase domain-containing protein</fullName>
    </recommendedName>
</protein>
<dbReference type="InterPro" id="IPR045011">
    <property type="entry name" value="TYRAAT1/2"/>
</dbReference>
<dbReference type="Pfam" id="PF26213">
    <property type="entry name" value="TYRAAT1_C"/>
    <property type="match status" value="1"/>
</dbReference>
<feature type="domain" description="Prephenate/arogenate dehydrogenase" evidence="2">
    <location>
        <begin position="85"/>
        <end position="321"/>
    </location>
</feature>
<dbReference type="Pfam" id="PF02153">
    <property type="entry name" value="PDH_N"/>
    <property type="match status" value="1"/>
</dbReference>
<proteinExistence type="predicted"/>
<evidence type="ECO:0000256" key="1">
    <source>
        <dbReference type="ARBA" id="ARBA00023002"/>
    </source>
</evidence>
<accession>A0A835HLX0</accession>
<comment type="caution">
    <text evidence="3">The sequence shown here is derived from an EMBL/GenBank/DDBJ whole genome shotgun (WGS) entry which is preliminary data.</text>
</comment>
<dbReference type="PROSITE" id="PS51176">
    <property type="entry name" value="PDH_ADH"/>
    <property type="match status" value="1"/>
</dbReference>
<reference evidence="3 4" key="1">
    <citation type="submission" date="2020-10" db="EMBL/GenBank/DDBJ databases">
        <title>The Coptis chinensis genome and diversification of protoberbering-type alkaloids.</title>
        <authorList>
            <person name="Wang B."/>
            <person name="Shu S."/>
            <person name="Song C."/>
            <person name="Liu Y."/>
        </authorList>
    </citation>
    <scope>NUCLEOTIDE SEQUENCE [LARGE SCALE GENOMIC DNA]</scope>
    <source>
        <strain evidence="3">HL-2020</strain>
        <tissue evidence="3">Leaf</tissue>
    </source>
</reference>
<dbReference type="GO" id="GO:0004665">
    <property type="term" value="F:prephenate dehydrogenase (NADP+) activity"/>
    <property type="evidence" value="ECO:0007669"/>
    <property type="project" value="InterPro"/>
</dbReference>
<dbReference type="Proteomes" id="UP000631114">
    <property type="component" value="Unassembled WGS sequence"/>
</dbReference>
<dbReference type="PANTHER" id="PTHR43207">
    <property type="entry name" value="AROGENATE DEHYDROGENASE-RELATED"/>
    <property type="match status" value="1"/>
</dbReference>
<dbReference type="PANTHER" id="PTHR43207:SF6">
    <property type="entry name" value="OS06G0542200 PROTEIN"/>
    <property type="match status" value="1"/>
</dbReference>
<dbReference type="InterPro" id="IPR059064">
    <property type="entry name" value="TYRAAT2_C"/>
</dbReference>
<dbReference type="InterPro" id="IPR003099">
    <property type="entry name" value="Prephen_DH"/>
</dbReference>
<evidence type="ECO:0000313" key="3">
    <source>
        <dbReference type="EMBL" id="KAF9601326.1"/>
    </source>
</evidence>
<keyword evidence="4" id="KW-1185">Reference proteome</keyword>
<dbReference type="SUPFAM" id="SSF51735">
    <property type="entry name" value="NAD(P)-binding Rossmann-fold domains"/>
    <property type="match status" value="1"/>
</dbReference>
<dbReference type="GO" id="GO:0070403">
    <property type="term" value="F:NAD+ binding"/>
    <property type="evidence" value="ECO:0007669"/>
    <property type="project" value="InterPro"/>
</dbReference>
<organism evidence="3 4">
    <name type="scientific">Coptis chinensis</name>
    <dbReference type="NCBI Taxonomy" id="261450"/>
    <lineage>
        <taxon>Eukaryota</taxon>
        <taxon>Viridiplantae</taxon>
        <taxon>Streptophyta</taxon>
        <taxon>Embryophyta</taxon>
        <taxon>Tracheophyta</taxon>
        <taxon>Spermatophyta</taxon>
        <taxon>Magnoliopsida</taxon>
        <taxon>Ranunculales</taxon>
        <taxon>Ranunculaceae</taxon>
        <taxon>Coptidoideae</taxon>
        <taxon>Coptis</taxon>
    </lineage>
</organism>
<evidence type="ECO:0000259" key="2">
    <source>
        <dbReference type="PROSITE" id="PS51176"/>
    </source>
</evidence>
<gene>
    <name evidence="3" type="ORF">IFM89_018754</name>
</gene>
<dbReference type="EMBL" id="JADFTS010000006">
    <property type="protein sequence ID" value="KAF9601326.1"/>
    <property type="molecule type" value="Genomic_DNA"/>
</dbReference>
<dbReference type="GO" id="GO:0008977">
    <property type="term" value="F:prephenate dehydrogenase (NAD+) activity"/>
    <property type="evidence" value="ECO:0007669"/>
    <property type="project" value="InterPro"/>
</dbReference>
<dbReference type="InterPro" id="IPR046826">
    <property type="entry name" value="PDH_N"/>
</dbReference>
<dbReference type="AlphaFoldDB" id="A0A835HLX0"/>